<dbReference type="STRING" id="5762.D2VS38"/>
<dbReference type="FunFam" id="3.20.20.70:FF:000059">
    <property type="entry name" value="N-ethylmaleimide reductase, FMN-linked"/>
    <property type="match status" value="1"/>
</dbReference>
<dbReference type="AlphaFoldDB" id="D2VS38"/>
<dbReference type="PANTHER" id="PTHR22893">
    <property type="entry name" value="NADH OXIDOREDUCTASE-RELATED"/>
    <property type="match status" value="1"/>
</dbReference>
<dbReference type="SUPFAM" id="SSF51395">
    <property type="entry name" value="FMN-linked oxidoreductases"/>
    <property type="match status" value="1"/>
</dbReference>
<organism evidence="6">
    <name type="scientific">Naegleria gruberi</name>
    <name type="common">Amoeba</name>
    <dbReference type="NCBI Taxonomy" id="5762"/>
    <lineage>
        <taxon>Eukaryota</taxon>
        <taxon>Discoba</taxon>
        <taxon>Heterolobosea</taxon>
        <taxon>Tetramitia</taxon>
        <taxon>Eutetramitia</taxon>
        <taxon>Vahlkampfiidae</taxon>
        <taxon>Naegleria</taxon>
    </lineage>
</organism>
<dbReference type="InParanoid" id="D2VS38"/>
<dbReference type="KEGG" id="ngr:NAEGRDRAFT_82740"/>
<name>D2VS38_NAEGR</name>
<sequence length="378" mass="41812">MSASSPAKLFTSLKLGGKDGLSLDHRIVMAPLTRTRAVAGECEHTDVGAIYYNQRASKGGLIIAEASQITPQGQGYPFTPGCYSEAQVKAWKKITDAVHQKGGIIFLQLWHVGRVRYADSVSSSDIAMTDLPCFNLKTFEQVTAEPPKSLSVEEIKTIVEQYGAAAKNAIEAGFDGVEIHGANGYLIDQFIQDGVNKRTDEYGGSIENRLRFMREVVESVLKAVNGESNRVGIRISPSGALHQMSDSTPTETFSEVAKTLDKYDLAFLHVVEPRTSLMYSKSTEEVEQTETVACKHLRQFFKNPIIAAGGFNRQTAIEMVERGDADLVAFGRHFISTPDLPYRLEKDLPLNKYNRETFYYAGGDLATGYTDYPFHQQE</sequence>
<dbReference type="PANTHER" id="PTHR22893:SF91">
    <property type="entry name" value="NADPH DEHYDROGENASE 2-RELATED"/>
    <property type="match status" value="1"/>
</dbReference>
<dbReference type="OrthoDB" id="1663137at2759"/>
<dbReference type="CDD" id="cd02933">
    <property type="entry name" value="OYE_like_FMN"/>
    <property type="match status" value="1"/>
</dbReference>
<dbReference type="InterPro" id="IPR013785">
    <property type="entry name" value="Aldolase_TIM"/>
</dbReference>
<dbReference type="OMA" id="GKGPVGY"/>
<dbReference type="GeneID" id="8854786"/>
<protein>
    <submittedName>
        <fullName evidence="5">Predicted protein</fullName>
    </submittedName>
</protein>
<evidence type="ECO:0000256" key="1">
    <source>
        <dbReference type="ARBA" id="ARBA00001917"/>
    </source>
</evidence>
<comment type="similarity">
    <text evidence="2">Belongs to the NADH:flavin oxidoreductase/NADH oxidase family.</text>
</comment>
<proteinExistence type="inferred from homology"/>
<dbReference type="VEuPathDB" id="AmoebaDB:NAEGRDRAFT_82740"/>
<evidence type="ECO:0000313" key="5">
    <source>
        <dbReference type="EMBL" id="EFC40355.1"/>
    </source>
</evidence>
<gene>
    <name evidence="5" type="ORF">NAEGRDRAFT_82740</name>
</gene>
<accession>D2VS38</accession>
<dbReference type="InterPro" id="IPR045247">
    <property type="entry name" value="Oye-like"/>
</dbReference>
<keyword evidence="3" id="KW-0560">Oxidoreductase</keyword>
<dbReference type="Proteomes" id="UP000006671">
    <property type="component" value="Unassembled WGS sequence"/>
</dbReference>
<dbReference type="Gene3D" id="3.20.20.70">
    <property type="entry name" value="Aldolase class I"/>
    <property type="match status" value="1"/>
</dbReference>
<comment type="cofactor">
    <cofactor evidence="1">
        <name>FMN</name>
        <dbReference type="ChEBI" id="CHEBI:58210"/>
    </cofactor>
</comment>
<dbReference type="GO" id="GO:0005829">
    <property type="term" value="C:cytosol"/>
    <property type="evidence" value="ECO:0007669"/>
    <property type="project" value="UniProtKB-ARBA"/>
</dbReference>
<dbReference type="GO" id="GO:0010181">
    <property type="term" value="F:FMN binding"/>
    <property type="evidence" value="ECO:0007669"/>
    <property type="project" value="InterPro"/>
</dbReference>
<evidence type="ECO:0000256" key="2">
    <source>
        <dbReference type="ARBA" id="ARBA00005979"/>
    </source>
</evidence>
<dbReference type="Pfam" id="PF00724">
    <property type="entry name" value="Oxidored_FMN"/>
    <property type="match status" value="1"/>
</dbReference>
<dbReference type="GO" id="GO:0016628">
    <property type="term" value="F:oxidoreductase activity, acting on the CH-CH group of donors, NAD or NADP as acceptor"/>
    <property type="evidence" value="ECO:0007669"/>
    <property type="project" value="UniProtKB-ARBA"/>
</dbReference>
<dbReference type="InterPro" id="IPR001155">
    <property type="entry name" value="OxRdtase_FMN_N"/>
</dbReference>
<dbReference type="EMBL" id="GG738893">
    <property type="protein sequence ID" value="EFC40355.1"/>
    <property type="molecule type" value="Genomic_DNA"/>
</dbReference>
<dbReference type="RefSeq" id="XP_002673099.1">
    <property type="nucleotide sequence ID" value="XM_002673053.1"/>
</dbReference>
<keyword evidence="6" id="KW-1185">Reference proteome</keyword>
<evidence type="ECO:0000256" key="3">
    <source>
        <dbReference type="ARBA" id="ARBA00023002"/>
    </source>
</evidence>
<dbReference type="FunCoup" id="D2VS38">
    <property type="interactions" value="196"/>
</dbReference>
<reference evidence="5 6" key="1">
    <citation type="journal article" date="2010" name="Cell">
        <title>The genome of Naegleria gruberi illuminates early eukaryotic versatility.</title>
        <authorList>
            <person name="Fritz-Laylin L.K."/>
            <person name="Prochnik S.E."/>
            <person name="Ginger M.L."/>
            <person name="Dacks J.B."/>
            <person name="Carpenter M.L."/>
            <person name="Field M.C."/>
            <person name="Kuo A."/>
            <person name="Paredez A."/>
            <person name="Chapman J."/>
            <person name="Pham J."/>
            <person name="Shu S."/>
            <person name="Neupane R."/>
            <person name="Cipriano M."/>
            <person name="Mancuso J."/>
            <person name="Tu H."/>
            <person name="Salamov A."/>
            <person name="Lindquist E."/>
            <person name="Shapiro H."/>
            <person name="Lucas S."/>
            <person name="Grigoriev I.V."/>
            <person name="Cande W.Z."/>
            <person name="Fulton C."/>
            <person name="Rokhsar D.S."/>
            <person name="Dawson S.C."/>
        </authorList>
    </citation>
    <scope>NUCLEOTIDE SEQUENCE [LARGE SCALE GENOMIC DNA]</scope>
    <source>
        <strain evidence="5 6">NEG-M</strain>
    </source>
</reference>
<evidence type="ECO:0000259" key="4">
    <source>
        <dbReference type="Pfam" id="PF00724"/>
    </source>
</evidence>
<evidence type="ECO:0000313" key="6">
    <source>
        <dbReference type="Proteomes" id="UP000006671"/>
    </source>
</evidence>
<dbReference type="eggNOG" id="KOG0134">
    <property type="taxonomic scope" value="Eukaryota"/>
</dbReference>
<feature type="domain" description="NADH:flavin oxidoreductase/NADH oxidase N-terminal" evidence="4">
    <location>
        <begin position="8"/>
        <end position="351"/>
    </location>
</feature>